<evidence type="ECO:0000259" key="3">
    <source>
        <dbReference type="PROSITE" id="PS50885"/>
    </source>
</evidence>
<sequence length="352" mass="38761">MPPNVKNKPKLSLNLKKIIRLHLACHALANILFGFPLTLAVALFLNFPLRAISKLTILYGTIYLGFSIPAISSLSYFKLKPVRDKLRQIGNTPHPPMDQVLTTVKQLVSYPHFTGLTIGLIDLTAFSLGIFFLYLGLIPEFMPVIKIIAACGVTIGAVVGIINSYLTQTLISNHLRSLLETLISRSPQVLRDGLPLPSFPLTLQAFVLICLTAIAAQSSLMVIFLGKIAASHPTELPQSFFFLSILELLNFTYVIIAAFLFSRSLIFPLKKILAWGRKITRGNLSARLYTITNDELAEVIASFNQMAQELEDDRNLISAEKNKLSLVLSGITDGVLALPNPLFSIPGKTPHQ</sequence>
<feature type="coiled-coil region" evidence="1">
    <location>
        <begin position="293"/>
        <end position="320"/>
    </location>
</feature>
<dbReference type="GO" id="GO:0007165">
    <property type="term" value="P:signal transduction"/>
    <property type="evidence" value="ECO:0007669"/>
    <property type="project" value="InterPro"/>
</dbReference>
<dbReference type="Pfam" id="PF00672">
    <property type="entry name" value="HAMP"/>
    <property type="match status" value="1"/>
</dbReference>
<feature type="transmembrane region" description="Helical" evidence="2">
    <location>
        <begin position="21"/>
        <end position="45"/>
    </location>
</feature>
<dbReference type="CDD" id="cd06225">
    <property type="entry name" value="HAMP"/>
    <property type="match status" value="1"/>
</dbReference>
<gene>
    <name evidence="4" type="ORF">B5M47_03810</name>
</gene>
<evidence type="ECO:0000313" key="5">
    <source>
        <dbReference type="Proteomes" id="UP000192520"/>
    </source>
</evidence>
<evidence type="ECO:0000256" key="1">
    <source>
        <dbReference type="SAM" id="Coils"/>
    </source>
</evidence>
<evidence type="ECO:0000256" key="2">
    <source>
        <dbReference type="SAM" id="Phobius"/>
    </source>
</evidence>
<name>A0A1W9NWN0_UNCC3</name>
<feature type="transmembrane region" description="Helical" evidence="2">
    <location>
        <begin position="205"/>
        <end position="228"/>
    </location>
</feature>
<keyword evidence="2" id="KW-0472">Membrane</keyword>
<organism evidence="4 5">
    <name type="scientific">candidate division CPR3 bacterium 4484_211</name>
    <dbReference type="NCBI Taxonomy" id="1968527"/>
    <lineage>
        <taxon>Bacteria</taxon>
        <taxon>Bacteria division CPR3</taxon>
    </lineage>
</organism>
<keyword evidence="1" id="KW-0175">Coiled coil</keyword>
<keyword evidence="2" id="KW-0812">Transmembrane</keyword>
<dbReference type="SUPFAM" id="SSF158472">
    <property type="entry name" value="HAMP domain-like"/>
    <property type="match status" value="1"/>
</dbReference>
<feature type="transmembrane region" description="Helical" evidence="2">
    <location>
        <begin position="144"/>
        <end position="166"/>
    </location>
</feature>
<proteinExistence type="predicted"/>
<dbReference type="InterPro" id="IPR003660">
    <property type="entry name" value="HAMP_dom"/>
</dbReference>
<accession>A0A1W9NWN0</accession>
<comment type="caution">
    <text evidence="4">The sequence shown here is derived from an EMBL/GenBank/DDBJ whole genome shotgun (WGS) entry which is preliminary data.</text>
</comment>
<dbReference type="AlphaFoldDB" id="A0A1W9NWN0"/>
<reference evidence="5" key="1">
    <citation type="submission" date="2017-03" db="EMBL/GenBank/DDBJ databases">
        <title>Novel pathways for hydrocarbon cycling and metabolic interdependencies in hydrothermal sediment communities.</title>
        <authorList>
            <person name="Dombrowski N."/>
            <person name="Seitz K."/>
            <person name="Teske A."/>
            <person name="Baker B."/>
        </authorList>
    </citation>
    <scope>NUCLEOTIDE SEQUENCE [LARGE SCALE GENOMIC DNA]</scope>
</reference>
<dbReference type="EMBL" id="MZGJ01000033">
    <property type="protein sequence ID" value="OQX50472.1"/>
    <property type="molecule type" value="Genomic_DNA"/>
</dbReference>
<dbReference type="PROSITE" id="PS50885">
    <property type="entry name" value="HAMP"/>
    <property type="match status" value="1"/>
</dbReference>
<dbReference type="GO" id="GO:0016020">
    <property type="term" value="C:membrane"/>
    <property type="evidence" value="ECO:0007669"/>
    <property type="project" value="InterPro"/>
</dbReference>
<dbReference type="STRING" id="1968527.B5M47_03810"/>
<feature type="transmembrane region" description="Helical" evidence="2">
    <location>
        <begin position="113"/>
        <end position="138"/>
    </location>
</feature>
<keyword evidence="2" id="KW-1133">Transmembrane helix</keyword>
<dbReference type="Gene3D" id="6.10.340.10">
    <property type="match status" value="1"/>
</dbReference>
<dbReference type="Proteomes" id="UP000192520">
    <property type="component" value="Unassembled WGS sequence"/>
</dbReference>
<dbReference type="SMART" id="SM00304">
    <property type="entry name" value="HAMP"/>
    <property type="match status" value="1"/>
</dbReference>
<feature type="transmembrane region" description="Helical" evidence="2">
    <location>
        <begin position="240"/>
        <end position="261"/>
    </location>
</feature>
<feature type="domain" description="HAMP" evidence="3">
    <location>
        <begin position="263"/>
        <end position="315"/>
    </location>
</feature>
<evidence type="ECO:0000313" key="4">
    <source>
        <dbReference type="EMBL" id="OQX50472.1"/>
    </source>
</evidence>
<protein>
    <recommendedName>
        <fullName evidence="3">HAMP domain-containing protein</fullName>
    </recommendedName>
</protein>
<feature type="transmembrane region" description="Helical" evidence="2">
    <location>
        <begin position="57"/>
        <end position="77"/>
    </location>
</feature>